<reference evidence="1 2" key="1">
    <citation type="submission" date="2017-03" db="EMBL/GenBank/DDBJ databases">
        <title>Genomic insights into Mycobacterium simiae human colonization.</title>
        <authorList>
            <person name="Steffani J.L."/>
            <person name="Brunck M.E."/>
            <person name="Cruz E."/>
            <person name="Montiel R."/>
            <person name="Barona F."/>
        </authorList>
    </citation>
    <scope>NUCLEOTIDE SEQUENCE [LARGE SCALE GENOMIC DNA]</scope>
    <source>
        <strain evidence="1 2">MsiGto</strain>
    </source>
</reference>
<evidence type="ECO:0008006" key="3">
    <source>
        <dbReference type="Google" id="ProtNLM"/>
    </source>
</evidence>
<dbReference type="Proteomes" id="UP000193040">
    <property type="component" value="Unassembled WGS sequence"/>
</dbReference>
<dbReference type="Pfam" id="PF12587">
    <property type="entry name" value="DUF3761"/>
    <property type="match status" value="1"/>
</dbReference>
<dbReference type="AlphaFoldDB" id="A0A1X0XY56"/>
<accession>A0A1X0XY56</accession>
<dbReference type="EMBL" id="MZZM01000025">
    <property type="protein sequence ID" value="ORJ57782.1"/>
    <property type="molecule type" value="Genomic_DNA"/>
</dbReference>
<keyword evidence="2" id="KW-1185">Reference proteome</keyword>
<comment type="caution">
    <text evidence="1">The sequence shown here is derived from an EMBL/GenBank/DDBJ whole genome shotgun (WGS) entry which is preliminary data.</text>
</comment>
<evidence type="ECO:0000313" key="1">
    <source>
        <dbReference type="EMBL" id="ORJ57782.1"/>
    </source>
</evidence>
<evidence type="ECO:0000313" key="2">
    <source>
        <dbReference type="Proteomes" id="UP000193040"/>
    </source>
</evidence>
<gene>
    <name evidence="1" type="ORF">B5M45_19425</name>
</gene>
<dbReference type="InterPro" id="IPR022236">
    <property type="entry name" value="DUF3761"/>
</dbReference>
<name>A0A1X0XY56_MYCSI</name>
<protein>
    <recommendedName>
        <fullName evidence="3">DUF3761 domain-containing protein</fullName>
    </recommendedName>
</protein>
<organism evidence="1 2">
    <name type="scientific">Mycobacterium simiae</name>
    <name type="common">Mycobacterium habana</name>
    <dbReference type="NCBI Taxonomy" id="1784"/>
    <lineage>
        <taxon>Bacteria</taxon>
        <taxon>Bacillati</taxon>
        <taxon>Actinomycetota</taxon>
        <taxon>Actinomycetes</taxon>
        <taxon>Mycobacteriales</taxon>
        <taxon>Mycobacteriaceae</taxon>
        <taxon>Mycobacterium</taxon>
        <taxon>Mycobacterium simiae complex</taxon>
    </lineage>
</organism>
<dbReference type="RefSeq" id="WP_084952339.1">
    <property type="nucleotide sequence ID" value="NZ_MZZM01000025.1"/>
</dbReference>
<sequence>MFRAFVGAAAAAATIGLPLNTYAVVGLVGGPGAIARSPIPLSQCLPGYYPNSYGVCVERPDQNPGNPTALCCDGSESHSQHRSGTCSGHGGVCQWNSIGSGYAGTRTPQDVRPWHLAA</sequence>
<proteinExistence type="predicted"/>